<keyword evidence="1" id="KW-0677">Repeat</keyword>
<accession>A0A6U5DPF9</accession>
<dbReference type="Gene3D" id="1.25.40.20">
    <property type="entry name" value="Ankyrin repeat-containing domain"/>
    <property type="match status" value="1"/>
</dbReference>
<dbReference type="InterPro" id="IPR002110">
    <property type="entry name" value="Ankyrin_rpt"/>
</dbReference>
<name>A0A6U5DPF9_9STRA</name>
<dbReference type="GO" id="GO:0005886">
    <property type="term" value="C:plasma membrane"/>
    <property type="evidence" value="ECO:0007669"/>
    <property type="project" value="TreeGrafter"/>
</dbReference>
<evidence type="ECO:0000313" key="4">
    <source>
        <dbReference type="EMBL" id="CAD8875352.1"/>
    </source>
</evidence>
<dbReference type="InterPro" id="IPR036770">
    <property type="entry name" value="Ankyrin_rpt-contain_sf"/>
</dbReference>
<dbReference type="PANTHER" id="PTHR24186">
    <property type="entry name" value="PROTEIN PHOSPHATASE 1 REGULATORY SUBUNIT"/>
    <property type="match status" value="1"/>
</dbReference>
<organism evidence="3">
    <name type="scientific">Corethron hystrix</name>
    <dbReference type="NCBI Taxonomy" id="216773"/>
    <lineage>
        <taxon>Eukaryota</taxon>
        <taxon>Sar</taxon>
        <taxon>Stramenopiles</taxon>
        <taxon>Ochrophyta</taxon>
        <taxon>Bacillariophyta</taxon>
        <taxon>Coscinodiscophyceae</taxon>
        <taxon>Corethrophycidae</taxon>
        <taxon>Corethrales</taxon>
        <taxon>Corethraceae</taxon>
        <taxon>Corethron</taxon>
    </lineage>
</organism>
<evidence type="ECO:0000313" key="3">
    <source>
        <dbReference type="EMBL" id="CAD8875351.1"/>
    </source>
</evidence>
<keyword evidence="2" id="KW-0040">ANK repeat</keyword>
<dbReference type="EMBL" id="HBFR01003638">
    <property type="protein sequence ID" value="CAD8875351.1"/>
    <property type="molecule type" value="Transcribed_RNA"/>
</dbReference>
<sequence>MNTIQEKKIKLGLHSIARIKKINRKRKNMQLIVNRISKLGSTKKIGEYLGLESELILKLEEEDEEEHYMELIDLSEEQLMSNLQSFCKSTPLHNASKCSAAEYHEKSKIIERLVKVCPNLLGVRDGEGCTPLHHACISGFGLSIVQLYLDANPRTLSMIDNKGRLPLHNAYMCSPLNLEVVLELCQLYPKAAKIQDNFGLVPSDYGLTQ</sequence>
<dbReference type="AlphaFoldDB" id="A0A6U5DPF9"/>
<dbReference type="EMBL" id="HBFR01003639">
    <property type="protein sequence ID" value="CAD8875352.1"/>
    <property type="molecule type" value="Transcribed_RNA"/>
</dbReference>
<dbReference type="SUPFAM" id="SSF48403">
    <property type="entry name" value="Ankyrin repeat"/>
    <property type="match status" value="1"/>
</dbReference>
<dbReference type="PANTHER" id="PTHR24186:SF46">
    <property type="entry name" value="PROTEIN ACCELERATED CELL DEATH 6-LIKE"/>
    <property type="match status" value="1"/>
</dbReference>
<proteinExistence type="predicted"/>
<protein>
    <submittedName>
        <fullName evidence="3">Uncharacterized protein</fullName>
    </submittedName>
</protein>
<reference evidence="3" key="1">
    <citation type="submission" date="2021-01" db="EMBL/GenBank/DDBJ databases">
        <authorList>
            <person name="Corre E."/>
            <person name="Pelletier E."/>
            <person name="Niang G."/>
            <person name="Scheremetjew M."/>
            <person name="Finn R."/>
            <person name="Kale V."/>
            <person name="Holt S."/>
            <person name="Cochrane G."/>
            <person name="Meng A."/>
            <person name="Brown T."/>
            <person name="Cohen L."/>
        </authorList>
    </citation>
    <scope>NUCLEOTIDE SEQUENCE</scope>
    <source>
        <strain evidence="3">308</strain>
    </source>
</reference>
<dbReference type="Pfam" id="PF12796">
    <property type="entry name" value="Ank_2"/>
    <property type="match status" value="1"/>
</dbReference>
<evidence type="ECO:0000256" key="2">
    <source>
        <dbReference type="ARBA" id="ARBA00023043"/>
    </source>
</evidence>
<gene>
    <name evidence="3" type="ORF">CHYS00102_LOCUS2526</name>
    <name evidence="4" type="ORF">CHYS00102_LOCUS2527</name>
</gene>
<evidence type="ECO:0000256" key="1">
    <source>
        <dbReference type="ARBA" id="ARBA00022737"/>
    </source>
</evidence>